<evidence type="ECO:0000313" key="2">
    <source>
        <dbReference type="Proteomes" id="UP001139308"/>
    </source>
</evidence>
<accession>A0A9X1UD59</accession>
<organism evidence="1 2">
    <name type="scientific">Paraburkholderia tagetis</name>
    <dbReference type="NCBI Taxonomy" id="2913261"/>
    <lineage>
        <taxon>Bacteria</taxon>
        <taxon>Pseudomonadati</taxon>
        <taxon>Pseudomonadota</taxon>
        <taxon>Betaproteobacteria</taxon>
        <taxon>Burkholderiales</taxon>
        <taxon>Burkholderiaceae</taxon>
        <taxon>Paraburkholderia</taxon>
    </lineage>
</organism>
<evidence type="ECO:0000313" key="1">
    <source>
        <dbReference type="EMBL" id="MCG5072279.1"/>
    </source>
</evidence>
<keyword evidence="2" id="KW-1185">Reference proteome</keyword>
<protein>
    <submittedName>
        <fullName evidence="1">Uncharacterized protein</fullName>
    </submittedName>
</protein>
<dbReference type="Proteomes" id="UP001139308">
    <property type="component" value="Unassembled WGS sequence"/>
</dbReference>
<dbReference type="RefSeq" id="WP_238462030.1">
    <property type="nucleotide sequence ID" value="NZ_JAKLJA010000001.1"/>
</dbReference>
<reference evidence="1" key="1">
    <citation type="submission" date="2022-01" db="EMBL/GenBank/DDBJ databases">
        <title>Genome sequence and assembly of Parabukholderia sp. RG36.</title>
        <authorList>
            <person name="Chhetri G."/>
        </authorList>
    </citation>
    <scope>NUCLEOTIDE SEQUENCE</scope>
    <source>
        <strain evidence="1">RG36</strain>
    </source>
</reference>
<sequence length="59" mass="6635">MAKTQSDAAEEQPVNTLGYSLIVRHAFDQYRKGDMIRDQAEIERVLGGLNQHNVHKVVG</sequence>
<comment type="caution">
    <text evidence="1">The sequence shown here is derived from an EMBL/GenBank/DDBJ whole genome shotgun (WGS) entry which is preliminary data.</text>
</comment>
<dbReference type="EMBL" id="JAKLJA010000001">
    <property type="protein sequence ID" value="MCG5072279.1"/>
    <property type="molecule type" value="Genomic_DNA"/>
</dbReference>
<dbReference type="AlphaFoldDB" id="A0A9X1UD59"/>
<gene>
    <name evidence="1" type="ORF">L5014_02690</name>
</gene>
<proteinExistence type="predicted"/>
<name>A0A9X1UD59_9BURK</name>